<organism evidence="1">
    <name type="scientific">Anguilla anguilla</name>
    <name type="common">European freshwater eel</name>
    <name type="synonym">Muraena anguilla</name>
    <dbReference type="NCBI Taxonomy" id="7936"/>
    <lineage>
        <taxon>Eukaryota</taxon>
        <taxon>Metazoa</taxon>
        <taxon>Chordata</taxon>
        <taxon>Craniata</taxon>
        <taxon>Vertebrata</taxon>
        <taxon>Euteleostomi</taxon>
        <taxon>Actinopterygii</taxon>
        <taxon>Neopterygii</taxon>
        <taxon>Teleostei</taxon>
        <taxon>Anguilliformes</taxon>
        <taxon>Anguillidae</taxon>
        <taxon>Anguilla</taxon>
    </lineage>
</organism>
<protein>
    <submittedName>
        <fullName evidence="1">Uncharacterized protein</fullName>
    </submittedName>
</protein>
<reference evidence="1" key="2">
    <citation type="journal article" date="2015" name="Fish Shellfish Immunol.">
        <title>Early steps in the European eel (Anguilla anguilla)-Vibrio vulnificus interaction in the gills: Role of the RtxA13 toxin.</title>
        <authorList>
            <person name="Callol A."/>
            <person name="Pajuelo D."/>
            <person name="Ebbesson L."/>
            <person name="Teles M."/>
            <person name="MacKenzie S."/>
            <person name="Amaro C."/>
        </authorList>
    </citation>
    <scope>NUCLEOTIDE SEQUENCE</scope>
</reference>
<sequence>MFPISTAGYNSRVSQLPLIAKRKNKIKIIISTLTQMMHPPPPQPFGSQMKQETSFHFII</sequence>
<reference evidence="1" key="1">
    <citation type="submission" date="2014-11" db="EMBL/GenBank/DDBJ databases">
        <authorList>
            <person name="Amaro Gonzalez C."/>
        </authorList>
    </citation>
    <scope>NUCLEOTIDE SEQUENCE</scope>
</reference>
<evidence type="ECO:0000313" key="1">
    <source>
        <dbReference type="EMBL" id="JAH91820.1"/>
    </source>
</evidence>
<name>A0A0E9WQJ8_ANGAN</name>
<dbReference type="AlphaFoldDB" id="A0A0E9WQJ8"/>
<proteinExistence type="predicted"/>
<accession>A0A0E9WQJ8</accession>
<dbReference type="EMBL" id="GBXM01016757">
    <property type="protein sequence ID" value="JAH91820.1"/>
    <property type="molecule type" value="Transcribed_RNA"/>
</dbReference>